<evidence type="ECO:0000259" key="2">
    <source>
        <dbReference type="PROSITE" id="PS50206"/>
    </source>
</evidence>
<feature type="region of interest" description="Disordered" evidence="1">
    <location>
        <begin position="111"/>
        <end position="132"/>
    </location>
</feature>
<dbReference type="Gene3D" id="3.40.250.10">
    <property type="entry name" value="Rhodanese-like domain"/>
    <property type="match status" value="1"/>
</dbReference>
<accession>D3SUA8</accession>
<organism evidence="3 5">
    <name type="scientific">Natrialba magadii (strain ATCC 43099 / DSM 3394 / CCM 3739 / CIP 104546 / IAM 13178 / JCM 8861 / NBRC 102185 / NCIMB 2190 / MS3)</name>
    <name type="common">Natronobacterium magadii</name>
    <dbReference type="NCBI Taxonomy" id="547559"/>
    <lineage>
        <taxon>Archaea</taxon>
        <taxon>Methanobacteriati</taxon>
        <taxon>Methanobacteriota</taxon>
        <taxon>Stenosarchaea group</taxon>
        <taxon>Halobacteria</taxon>
        <taxon>Halobacteriales</taxon>
        <taxon>Natrialbaceae</taxon>
        <taxon>Natrialba</taxon>
    </lineage>
</organism>
<sequence length="132" mass="14093">MDGEISPDEVKELLESDADVRIVDIRDQHSFNHSRIPGSENVPFQKLTSRVEEFEDASRIVTVCPHGKASIQAAQLLGSYEGTADARIESMEGGLEKYGLKFGLVAGDREAESGAADGEHSADAGAGSESPF</sequence>
<reference evidence="3 5" key="2">
    <citation type="journal article" date="2012" name="BMC Genomics">
        <title>A comparative genomics perspective on the genetic content of the alkaliphilic haloarchaeon Natrialba magadii ATCC 43099T.</title>
        <authorList>
            <person name="Siddaramappa S."/>
            <person name="Challacombe J.F."/>
            <person name="Decastro R.E."/>
            <person name="Pfeiffer F."/>
            <person name="Sastre D.E."/>
            <person name="Gimenez M.I."/>
            <person name="Paggi R.A."/>
            <person name="Detter J.C."/>
            <person name="Davenport K.W."/>
            <person name="Goodwin L.A."/>
            <person name="Kyrpides N."/>
            <person name="Tapia R."/>
            <person name="Pitluck S."/>
            <person name="Lucas S."/>
            <person name="Woyke T."/>
            <person name="Maupin-Furlow J.A."/>
        </authorList>
    </citation>
    <scope>NUCLEOTIDE SEQUENCE [LARGE SCALE GENOMIC DNA]</scope>
    <source>
        <strain evidence="3">ATCC 43099</strain>
        <strain evidence="5">ATCC 43099 / DSM 3394 / CCM 3739 / CIP 104546 / IAM 13178 / JCM 8861 / NBRC 102185 / NCIMB 2190 / MS3</strain>
    </source>
</reference>
<evidence type="ECO:0000256" key="1">
    <source>
        <dbReference type="SAM" id="MobiDB-lite"/>
    </source>
</evidence>
<reference evidence="5" key="1">
    <citation type="submission" date="2010-02" db="EMBL/GenBank/DDBJ databases">
        <title>Complete sequence of chromosome of Natrialba magadii ATCC 43099.</title>
        <authorList>
            <consortium name="US DOE Joint Genome Institute"/>
            <person name="Lucas S."/>
            <person name="Copeland A."/>
            <person name="Lapidus A."/>
            <person name="Cheng J.-F."/>
            <person name="Bruce D."/>
            <person name="Goodwin L."/>
            <person name="Pitluck S."/>
            <person name="Davenport K."/>
            <person name="Saunders E."/>
            <person name="Detter J.C."/>
            <person name="Han C."/>
            <person name="Tapia R."/>
            <person name="Land M."/>
            <person name="Hauser L."/>
            <person name="Kyrpides N."/>
            <person name="Mikhailova N."/>
            <person name="De Castro R.E."/>
            <person name="Maupin-Furlow J.A."/>
            <person name="Woyke T."/>
        </authorList>
    </citation>
    <scope>NUCLEOTIDE SEQUENCE [LARGE SCALE GENOMIC DNA]</scope>
    <source>
        <strain evidence="5">ATCC 43099 / DSM 3394 / CCM 3739 / CIP 104546 / IAM 13178 / JCM 8861 / NBRC 102185 / NCIMB 2190 / MS3</strain>
    </source>
</reference>
<feature type="compositionally biased region" description="Basic and acidic residues" evidence="1">
    <location>
        <begin position="111"/>
        <end position="122"/>
    </location>
</feature>
<gene>
    <name evidence="3" type="ordered locus">Nmag_1590</name>
    <name evidence="4" type="ORF">C500_20481</name>
</gene>
<dbReference type="PATRIC" id="fig|547559.17.peg.4043"/>
<dbReference type="GeneID" id="8824424"/>
<name>D3SUA8_NATMM</name>
<dbReference type="PaxDb" id="547559-Nmag_1590"/>
<keyword evidence="5" id="KW-1185">Reference proteome</keyword>
<dbReference type="PANTHER" id="PTHR43031">
    <property type="entry name" value="FAD-DEPENDENT OXIDOREDUCTASE"/>
    <property type="match status" value="1"/>
</dbReference>
<dbReference type="InterPro" id="IPR050229">
    <property type="entry name" value="GlpE_sulfurtransferase"/>
</dbReference>
<dbReference type="CDD" id="cd00158">
    <property type="entry name" value="RHOD"/>
    <property type="match status" value="1"/>
</dbReference>
<dbReference type="AlphaFoldDB" id="D3SUA8"/>
<dbReference type="SMART" id="SM00450">
    <property type="entry name" value="RHOD"/>
    <property type="match status" value="1"/>
</dbReference>
<dbReference type="OrthoDB" id="135517at2157"/>
<dbReference type="Proteomes" id="UP000001879">
    <property type="component" value="Chromosome"/>
</dbReference>
<dbReference type="Proteomes" id="UP000011543">
    <property type="component" value="Unassembled WGS sequence"/>
</dbReference>
<evidence type="ECO:0000313" key="5">
    <source>
        <dbReference type="Proteomes" id="UP000001879"/>
    </source>
</evidence>
<proteinExistence type="predicted"/>
<protein>
    <submittedName>
        <fullName evidence="3 4">Rhodanese</fullName>
    </submittedName>
</protein>
<dbReference type="STRING" id="547559.Nmag_1590"/>
<reference evidence="3" key="4">
    <citation type="submission" date="2016-09" db="EMBL/GenBank/DDBJ databases">
        <authorList>
            <person name="Pfeiffer F."/>
        </authorList>
    </citation>
    <scope>NUCLEOTIDE SEQUENCE</scope>
    <source>
        <strain evidence="3">ATCC 43099</strain>
    </source>
</reference>
<dbReference type="eggNOG" id="arCOG02021">
    <property type="taxonomic scope" value="Archaea"/>
</dbReference>
<dbReference type="KEGG" id="nmg:Nmag_1590"/>
<dbReference type="InterPro" id="IPR001763">
    <property type="entry name" value="Rhodanese-like_dom"/>
</dbReference>
<dbReference type="EMBL" id="AOHS01000063">
    <property type="protein sequence ID" value="ELY23204.1"/>
    <property type="molecule type" value="Genomic_DNA"/>
</dbReference>
<dbReference type="InterPro" id="IPR036873">
    <property type="entry name" value="Rhodanese-like_dom_sf"/>
</dbReference>
<feature type="domain" description="Rhodanese" evidence="2">
    <location>
        <begin position="16"/>
        <end position="107"/>
    </location>
</feature>
<evidence type="ECO:0000313" key="3">
    <source>
        <dbReference type="EMBL" id="ADD05166.1"/>
    </source>
</evidence>
<reference evidence="4 6" key="3">
    <citation type="journal article" date="2014" name="PLoS Genet.">
        <title>Phylogenetically driven sequencing of extremely halophilic archaea reveals strategies for static and dynamic osmo-response.</title>
        <authorList>
            <person name="Becker E.A."/>
            <person name="Seitzer P.M."/>
            <person name="Tritt A."/>
            <person name="Larsen D."/>
            <person name="Krusor M."/>
            <person name="Yao A.I."/>
            <person name="Wu D."/>
            <person name="Madern D."/>
            <person name="Eisen J.A."/>
            <person name="Darling A.E."/>
            <person name="Facciotti M.T."/>
        </authorList>
    </citation>
    <scope>NUCLEOTIDE SEQUENCE [LARGE SCALE GENOMIC DNA]</scope>
    <source>
        <strain evidence="6">ATCC 43099 / DSM 3394 / CCM 3739 / CIP 104546 / IAM 13178 / JCM 8861 / NBRC 102185 / NCIMB 2190 / MS3</strain>
        <strain evidence="4">MS-3</strain>
    </source>
</reference>
<dbReference type="EMBL" id="CP001932">
    <property type="protein sequence ID" value="ADD05166.1"/>
    <property type="molecule type" value="Genomic_DNA"/>
</dbReference>
<dbReference type="PANTHER" id="PTHR43031:SF16">
    <property type="entry name" value="OXIDOREDUCTASE"/>
    <property type="match status" value="1"/>
</dbReference>
<dbReference type="Pfam" id="PF00581">
    <property type="entry name" value="Rhodanese"/>
    <property type="match status" value="1"/>
</dbReference>
<dbReference type="PROSITE" id="PS50206">
    <property type="entry name" value="RHODANESE_3"/>
    <property type="match status" value="1"/>
</dbReference>
<dbReference type="RefSeq" id="WP_004217451.1">
    <property type="nucleotide sequence ID" value="NC_013922.1"/>
</dbReference>
<evidence type="ECO:0000313" key="4">
    <source>
        <dbReference type="EMBL" id="ELY23204.1"/>
    </source>
</evidence>
<evidence type="ECO:0000313" key="6">
    <source>
        <dbReference type="Proteomes" id="UP000011543"/>
    </source>
</evidence>
<dbReference type="SUPFAM" id="SSF52821">
    <property type="entry name" value="Rhodanese/Cell cycle control phosphatase"/>
    <property type="match status" value="1"/>
</dbReference>
<dbReference type="HOGENOM" id="CLU_089574_13_3_2"/>